<feature type="chain" id="PRO_5039926974" evidence="1">
    <location>
        <begin position="25"/>
        <end position="90"/>
    </location>
</feature>
<dbReference type="RefSeq" id="WP_257767207.1">
    <property type="nucleotide sequence ID" value="NZ_CP102480.1"/>
</dbReference>
<feature type="domain" description="PepSY" evidence="2">
    <location>
        <begin position="9"/>
        <end position="86"/>
    </location>
</feature>
<keyword evidence="1" id="KW-0732">Signal</keyword>
<evidence type="ECO:0000259" key="2">
    <source>
        <dbReference type="Pfam" id="PF13670"/>
    </source>
</evidence>
<keyword evidence="4" id="KW-1185">Reference proteome</keyword>
<dbReference type="EMBL" id="CP102480">
    <property type="protein sequence ID" value="UUX48705.1"/>
    <property type="molecule type" value="Genomic_DNA"/>
</dbReference>
<evidence type="ECO:0000313" key="4">
    <source>
        <dbReference type="Proteomes" id="UP001060336"/>
    </source>
</evidence>
<proteinExistence type="predicted"/>
<dbReference type="InterPro" id="IPR025711">
    <property type="entry name" value="PepSY"/>
</dbReference>
<sequence length="90" mass="9940">MKKTILGLAAAALIALPLAGQSLASSHSTSKAKMLSEEQIGEMLAKNGYKVIRIERERDEVEVYATQGGEKWELKLDPKTGNVLRKERED</sequence>
<dbReference type="KEGG" id="naci:NUH88_14970"/>
<feature type="signal peptide" evidence="1">
    <location>
        <begin position="1"/>
        <end position="24"/>
    </location>
</feature>
<dbReference type="Proteomes" id="UP001060336">
    <property type="component" value="Chromosome"/>
</dbReference>
<name>A0A9J7AQ32_9PROT</name>
<accession>A0A9J7AQ32</accession>
<evidence type="ECO:0000313" key="3">
    <source>
        <dbReference type="EMBL" id="UUX48705.1"/>
    </source>
</evidence>
<dbReference type="AlphaFoldDB" id="A0A9J7AQ32"/>
<gene>
    <name evidence="3" type="ORF">NUH88_14970</name>
</gene>
<organism evidence="3 4">
    <name type="scientific">Nisaea acidiphila</name>
    <dbReference type="NCBI Taxonomy" id="1862145"/>
    <lineage>
        <taxon>Bacteria</taxon>
        <taxon>Pseudomonadati</taxon>
        <taxon>Pseudomonadota</taxon>
        <taxon>Alphaproteobacteria</taxon>
        <taxon>Rhodospirillales</taxon>
        <taxon>Thalassobaculaceae</taxon>
        <taxon>Nisaea</taxon>
    </lineage>
</organism>
<evidence type="ECO:0000256" key="1">
    <source>
        <dbReference type="SAM" id="SignalP"/>
    </source>
</evidence>
<dbReference type="Pfam" id="PF13670">
    <property type="entry name" value="PepSY_2"/>
    <property type="match status" value="1"/>
</dbReference>
<protein>
    <submittedName>
        <fullName evidence="3">PepSY domain-containing protein</fullName>
    </submittedName>
</protein>
<reference evidence="3" key="1">
    <citation type="submission" date="2022-08" db="EMBL/GenBank/DDBJ databases">
        <title>Nisaea acidiphila sp. nov., isolated from a marine algal debris and emended description of the genus Nisaea Urios et al. 2008.</title>
        <authorList>
            <person name="Kwon K."/>
        </authorList>
    </citation>
    <scope>NUCLEOTIDE SEQUENCE</scope>
    <source>
        <strain evidence="3">MEBiC11861</strain>
    </source>
</reference>